<keyword evidence="17" id="KW-1185">Reference proteome</keyword>
<evidence type="ECO:0000256" key="6">
    <source>
        <dbReference type="ARBA" id="ARBA00022801"/>
    </source>
</evidence>
<dbReference type="OrthoDB" id="8300214at2759"/>
<dbReference type="Pfam" id="PF24827">
    <property type="entry name" value="AstE_AspA_cat"/>
    <property type="match status" value="1"/>
</dbReference>
<dbReference type="GO" id="GO:0004046">
    <property type="term" value="F:aminoacylase activity"/>
    <property type="evidence" value="ECO:0007669"/>
    <property type="project" value="TreeGrafter"/>
</dbReference>
<comment type="similarity">
    <text evidence="2">Belongs to the AspA/AstE family. Aspartoacylase subfamily.</text>
</comment>
<dbReference type="Gene3D" id="2.20.25.160">
    <property type="match status" value="1"/>
</dbReference>
<dbReference type="Gene3D" id="3.40.630.10">
    <property type="entry name" value="Zn peptidases"/>
    <property type="match status" value="1"/>
</dbReference>
<feature type="domain" description="AstE/AspA barrel-sandwich hybrid" evidence="15">
    <location>
        <begin position="225"/>
        <end position="305"/>
    </location>
</feature>
<evidence type="ECO:0000256" key="3">
    <source>
        <dbReference type="ARBA" id="ARBA00022475"/>
    </source>
</evidence>
<dbReference type="InterPro" id="IPR050178">
    <property type="entry name" value="AspA/AstE_fam"/>
</dbReference>
<accession>A0A6P7NY67</accession>
<dbReference type="HAMAP" id="MF_00704">
    <property type="entry name" value="Aspartoacylase"/>
    <property type="match status" value="1"/>
</dbReference>
<feature type="active site" description="Proton donor/acceptor" evidence="13">
    <location>
        <position position="183"/>
    </location>
</feature>
<comment type="catalytic activity">
    <reaction evidence="11">
        <text>an N-acetyl-L-cysteine-S-conjugate + H2O = an S-substituted L-cysteine + acetate</text>
        <dbReference type="Rhea" id="RHEA:36855"/>
        <dbReference type="ChEBI" id="CHEBI:15377"/>
        <dbReference type="ChEBI" id="CHEBI:30089"/>
        <dbReference type="ChEBI" id="CHEBI:58717"/>
        <dbReference type="ChEBI" id="CHEBI:58718"/>
        <dbReference type="EC" id="3.5.1.114"/>
    </reaction>
</comment>
<comment type="cofactor">
    <cofactor evidence="14">
        <name>Zn(2+)</name>
        <dbReference type="ChEBI" id="CHEBI:29105"/>
    </cofactor>
    <text evidence="14">Binds 1 zinc ion per subunit.</text>
</comment>
<dbReference type="AlphaFoldDB" id="A0A6P7NY67"/>
<evidence type="ECO:0000313" key="18">
    <source>
        <dbReference type="RefSeq" id="XP_029022938.1"/>
    </source>
</evidence>
<dbReference type="CDD" id="cd06909">
    <property type="entry name" value="M14_ASPA"/>
    <property type="match status" value="1"/>
</dbReference>
<keyword evidence="8" id="KW-0472">Membrane</keyword>
<keyword evidence="4" id="KW-0963">Cytoplasm</keyword>
<gene>
    <name evidence="18 19" type="primary">LOC114865726</name>
</gene>
<evidence type="ECO:0000313" key="19">
    <source>
        <dbReference type="RefSeq" id="XP_029022948.1"/>
    </source>
</evidence>
<evidence type="ECO:0000256" key="12">
    <source>
        <dbReference type="ARBA" id="ARBA00049326"/>
    </source>
</evidence>
<feature type="binding site" evidence="14">
    <location>
        <position position="25"/>
    </location>
    <ligand>
        <name>Zn(2+)</name>
        <dbReference type="ChEBI" id="CHEBI:29105"/>
    </ligand>
</feature>
<evidence type="ECO:0000256" key="9">
    <source>
        <dbReference type="ARBA" id="ARBA00034807"/>
    </source>
</evidence>
<dbReference type="KEGG" id="bspl:114865726"/>
<evidence type="ECO:0000256" key="7">
    <source>
        <dbReference type="ARBA" id="ARBA00022833"/>
    </source>
</evidence>
<dbReference type="InterPro" id="IPR016708">
    <property type="entry name" value="Aspartoacylase"/>
</dbReference>
<keyword evidence="7 14" id="KW-0862">Zinc</keyword>
<reference evidence="18 19" key="1">
    <citation type="submission" date="2025-04" db="UniProtKB">
        <authorList>
            <consortium name="RefSeq"/>
        </authorList>
    </citation>
    <scope>IDENTIFICATION</scope>
</reference>
<dbReference type="GO" id="GO:0016788">
    <property type="term" value="F:hydrolase activity, acting on ester bonds"/>
    <property type="evidence" value="ECO:0007669"/>
    <property type="project" value="InterPro"/>
</dbReference>
<dbReference type="RefSeq" id="XP_029022948.1">
    <property type="nucleotide sequence ID" value="XM_029167115.3"/>
</dbReference>
<comment type="catalytic activity">
    <reaction evidence="12">
        <text>an N-acyl-aromatic L-alpha-amino acid + H2O = an aromatic L-alpha-amino acid + a carboxylate</text>
        <dbReference type="Rhea" id="RHEA:54184"/>
        <dbReference type="ChEBI" id="CHEBI:15377"/>
        <dbReference type="ChEBI" id="CHEBI:29067"/>
        <dbReference type="ChEBI" id="CHEBI:84824"/>
        <dbReference type="ChEBI" id="CHEBI:138093"/>
        <dbReference type="EC" id="3.5.1.114"/>
    </reaction>
</comment>
<evidence type="ECO:0000256" key="11">
    <source>
        <dbReference type="ARBA" id="ARBA00048435"/>
    </source>
</evidence>
<dbReference type="InterPro" id="IPR055438">
    <property type="entry name" value="AstE_AspA_cat"/>
</dbReference>
<dbReference type="GO" id="GO:0046872">
    <property type="term" value="F:metal ion binding"/>
    <property type="evidence" value="ECO:0007669"/>
    <property type="project" value="UniProtKB-KW"/>
</dbReference>
<evidence type="ECO:0000259" key="15">
    <source>
        <dbReference type="Pfam" id="PF04952"/>
    </source>
</evidence>
<organism evidence="17 19">
    <name type="scientific">Betta splendens</name>
    <name type="common">Siamese fighting fish</name>
    <dbReference type="NCBI Taxonomy" id="158456"/>
    <lineage>
        <taxon>Eukaryota</taxon>
        <taxon>Metazoa</taxon>
        <taxon>Chordata</taxon>
        <taxon>Craniata</taxon>
        <taxon>Vertebrata</taxon>
        <taxon>Euteleostomi</taxon>
        <taxon>Actinopterygii</taxon>
        <taxon>Neopterygii</taxon>
        <taxon>Teleostei</taxon>
        <taxon>Neoteleostei</taxon>
        <taxon>Acanthomorphata</taxon>
        <taxon>Anabantaria</taxon>
        <taxon>Anabantiformes</taxon>
        <taxon>Anabantoidei</taxon>
        <taxon>Osphronemidae</taxon>
        <taxon>Betta</taxon>
    </lineage>
</organism>
<evidence type="ECO:0000256" key="14">
    <source>
        <dbReference type="PIRSR" id="PIRSR018001-3"/>
    </source>
</evidence>
<protein>
    <recommendedName>
        <fullName evidence="9">N-acyl-aromatic-L-amino acid amidohydrolase</fullName>
        <ecNumber evidence="9">3.5.1.114</ecNumber>
    </recommendedName>
</protein>
<evidence type="ECO:0000313" key="17">
    <source>
        <dbReference type="Proteomes" id="UP000515150"/>
    </source>
</evidence>
<feature type="binding site" evidence="14">
    <location>
        <position position="121"/>
    </location>
    <ligand>
        <name>Zn(2+)</name>
        <dbReference type="ChEBI" id="CHEBI:29105"/>
    </ligand>
</feature>
<keyword evidence="5 14" id="KW-0479">Metal-binding</keyword>
<comment type="subcellular location">
    <subcellularLocation>
        <location evidence="10">Apical cell membrane</location>
        <topology evidence="10">Peripheral membrane protein</topology>
    </subcellularLocation>
    <subcellularLocation>
        <location evidence="1">Cytoplasm</location>
    </subcellularLocation>
</comment>
<feature type="binding site" evidence="14">
    <location>
        <position position="22"/>
    </location>
    <ligand>
        <name>Zn(2+)</name>
        <dbReference type="ChEBI" id="CHEBI:29105"/>
    </ligand>
</feature>
<name>A0A6P7NY67_BETSP</name>
<feature type="domain" description="Succinylglutamate desuccinylase/Aspartoacylase catalytic" evidence="16">
    <location>
        <begin position="13"/>
        <end position="209"/>
    </location>
</feature>
<dbReference type="PIRSF" id="PIRSF018001">
    <property type="entry name" value="Aspartoacylase"/>
    <property type="match status" value="1"/>
</dbReference>
<evidence type="ECO:0000256" key="4">
    <source>
        <dbReference type="ARBA" id="ARBA00022490"/>
    </source>
</evidence>
<dbReference type="SUPFAM" id="SSF53187">
    <property type="entry name" value="Zn-dependent exopeptidases"/>
    <property type="match status" value="1"/>
</dbReference>
<keyword evidence="6" id="KW-0378">Hydrolase</keyword>
<dbReference type="GeneTree" id="ENSGT00390000001189"/>
<sequence>MEADKVMCLPKLSRVAVCGGTHGNEMSGIYLVKELLKAKAKGVEEEEEETVPALLVLSNPRAMQQCRRYIDTDLNRCFTHAALTGPMLDPELYELVRSRELNATLGPKGSPEAVDLICDLHNTTANMGLCLISHSDCDWICLHIFRYLQRQMSDVPIRYIHLDVSNKEAYSLDSVGKHGFAMEIGPQPHGVVRSNVYAVMKAGVQHMLDWVTSFNSGRAFESGFVDVFTMVKCIDYPRDSKTHNITATIHPELQDRDFCLLCPEDPLFQTFSGETLSYKGTEPLYPFFINECAYYEKGIALCLARQRRLRIPAIRVQTEQEQQANKQRSASEEEE</sequence>
<dbReference type="RefSeq" id="XP_029022938.1">
    <property type="nucleotide sequence ID" value="XM_029167105.3"/>
</dbReference>
<evidence type="ECO:0000256" key="2">
    <source>
        <dbReference type="ARBA" id="ARBA00006173"/>
    </source>
</evidence>
<dbReference type="Pfam" id="PF04952">
    <property type="entry name" value="AstE_AspA_hybrid"/>
    <property type="match status" value="1"/>
</dbReference>
<dbReference type="GeneID" id="114865726"/>
<evidence type="ECO:0000259" key="16">
    <source>
        <dbReference type="Pfam" id="PF24827"/>
    </source>
</evidence>
<dbReference type="Proteomes" id="UP000515150">
    <property type="component" value="Chromosome 2"/>
</dbReference>
<dbReference type="NCBIfam" id="NF002601">
    <property type="entry name" value="PRK02259.1"/>
    <property type="match status" value="1"/>
</dbReference>
<dbReference type="PANTHER" id="PTHR15162">
    <property type="entry name" value="ASPARTOACYLASE"/>
    <property type="match status" value="1"/>
</dbReference>
<dbReference type="GO" id="GO:0005829">
    <property type="term" value="C:cytosol"/>
    <property type="evidence" value="ECO:0007669"/>
    <property type="project" value="TreeGrafter"/>
</dbReference>
<dbReference type="InterPro" id="IPR007036">
    <property type="entry name" value="Aste_AspA_hybrid_dom"/>
</dbReference>
<dbReference type="EC" id="3.5.1.114" evidence="9"/>
<evidence type="ECO:0000256" key="13">
    <source>
        <dbReference type="PIRSR" id="PIRSR018001-1"/>
    </source>
</evidence>
<keyword evidence="3" id="KW-1003">Cell membrane</keyword>
<dbReference type="GO" id="GO:0016324">
    <property type="term" value="C:apical plasma membrane"/>
    <property type="evidence" value="ECO:0007669"/>
    <property type="project" value="UniProtKB-SubCell"/>
</dbReference>
<evidence type="ECO:0000256" key="8">
    <source>
        <dbReference type="ARBA" id="ARBA00023136"/>
    </source>
</evidence>
<dbReference type="FunFam" id="3.40.630.10:FF:000025">
    <property type="entry name" value="aspartoacylase"/>
    <property type="match status" value="1"/>
</dbReference>
<proteinExistence type="inferred from homology"/>
<dbReference type="PANTHER" id="PTHR15162:SF5">
    <property type="entry name" value="N-ACYL-AROMATIC-L-AMINO ACID AMIDOHYDROLASE (CARBOXYLATE-FORMING)"/>
    <property type="match status" value="1"/>
</dbReference>
<evidence type="ECO:0000256" key="5">
    <source>
        <dbReference type="ARBA" id="ARBA00022723"/>
    </source>
</evidence>
<evidence type="ECO:0000256" key="10">
    <source>
        <dbReference type="ARBA" id="ARBA00037831"/>
    </source>
</evidence>
<evidence type="ECO:0000256" key="1">
    <source>
        <dbReference type="ARBA" id="ARBA00004496"/>
    </source>
</evidence>